<evidence type="ECO:0000313" key="2">
    <source>
        <dbReference type="Proteomes" id="UP000664164"/>
    </source>
</evidence>
<dbReference type="EMBL" id="JAFNLL010000047">
    <property type="protein sequence ID" value="MBO1269468.1"/>
    <property type="molecule type" value="Genomic_DNA"/>
</dbReference>
<comment type="caution">
    <text evidence="1">The sequence shown here is derived from an EMBL/GenBank/DDBJ whole genome shotgun (WGS) entry which is preliminary data.</text>
</comment>
<sequence>MQMKLHSAALVAVDTDIRHEYIGLPEMGPYVFQIARYGPAGRSHSAAVMITADLALIGVQLKFLLTRPALLNRRHVLNAPW</sequence>
<dbReference type="RefSeq" id="WP_207617323.1">
    <property type="nucleotide sequence ID" value="NZ_JAFNLL010000047.1"/>
</dbReference>
<organism evidence="1 2">
    <name type="scientific">Arthrobacter cavernae</name>
    <dbReference type="NCBI Taxonomy" id="2817681"/>
    <lineage>
        <taxon>Bacteria</taxon>
        <taxon>Bacillati</taxon>
        <taxon>Actinomycetota</taxon>
        <taxon>Actinomycetes</taxon>
        <taxon>Micrococcales</taxon>
        <taxon>Micrococcaceae</taxon>
        <taxon>Arthrobacter</taxon>
    </lineage>
</organism>
<gene>
    <name evidence="1" type="ORF">J1902_16100</name>
</gene>
<evidence type="ECO:0000313" key="1">
    <source>
        <dbReference type="EMBL" id="MBO1269468.1"/>
    </source>
</evidence>
<name>A0A939HLG8_9MICC</name>
<accession>A0A939HLG8</accession>
<proteinExistence type="predicted"/>
<protein>
    <submittedName>
        <fullName evidence="1">Uncharacterized protein</fullName>
    </submittedName>
</protein>
<dbReference type="AlphaFoldDB" id="A0A939HLG8"/>
<dbReference type="Proteomes" id="UP000664164">
    <property type="component" value="Unassembled WGS sequence"/>
</dbReference>
<reference evidence="1" key="1">
    <citation type="submission" date="2021-03" db="EMBL/GenBank/DDBJ databases">
        <title>A new species, PO-11, isolated from a karst cave deposit.</title>
        <authorList>
            <person name="Zhaoxiaoyong W."/>
        </authorList>
    </citation>
    <scope>NUCLEOTIDE SEQUENCE</scope>
    <source>
        <strain evidence="1">PO-11</strain>
    </source>
</reference>
<keyword evidence="2" id="KW-1185">Reference proteome</keyword>